<proteinExistence type="inferred from homology"/>
<dbReference type="SUPFAM" id="SSF53756">
    <property type="entry name" value="UDP-Glycosyltransferase/glycogen phosphorylase"/>
    <property type="match status" value="1"/>
</dbReference>
<dbReference type="InterPro" id="IPR002213">
    <property type="entry name" value="UDP_glucos_trans"/>
</dbReference>
<reference evidence="5" key="1">
    <citation type="journal article" date="2021" name="Front. Plant Sci.">
        <title>Chromosome-Scale Genome Assembly for Chinese Sour Jujube and Insights Into Its Genome Evolution and Domestication Signature.</title>
        <authorList>
            <person name="Shen L.-Y."/>
            <person name="Luo H."/>
            <person name="Wang X.-L."/>
            <person name="Wang X.-M."/>
            <person name="Qiu X.-J."/>
            <person name="Liu H."/>
            <person name="Zhou S.-S."/>
            <person name="Jia K.-H."/>
            <person name="Nie S."/>
            <person name="Bao Y.-T."/>
            <person name="Zhang R.-G."/>
            <person name="Yun Q.-Z."/>
            <person name="Chai Y.-H."/>
            <person name="Lu J.-Y."/>
            <person name="Li Y."/>
            <person name="Zhao S.-W."/>
            <person name="Mao J.-F."/>
            <person name="Jia S.-G."/>
            <person name="Mao Y.-M."/>
        </authorList>
    </citation>
    <scope>NUCLEOTIDE SEQUENCE</scope>
    <source>
        <strain evidence="5">AT0</strain>
        <tissue evidence="5">Leaf</tissue>
    </source>
</reference>
<comment type="caution">
    <text evidence="5">The sequence shown here is derived from an EMBL/GenBank/DDBJ whole genome shotgun (WGS) entry which is preliminary data.</text>
</comment>
<dbReference type="CDD" id="cd03784">
    <property type="entry name" value="GT1_Gtf-like"/>
    <property type="match status" value="1"/>
</dbReference>
<evidence type="ECO:0000256" key="3">
    <source>
        <dbReference type="RuleBase" id="RU003718"/>
    </source>
</evidence>
<name>A0A978W6P1_ZIZJJ</name>
<dbReference type="PROSITE" id="PS00375">
    <property type="entry name" value="UDPGT"/>
    <property type="match status" value="1"/>
</dbReference>
<dbReference type="FunFam" id="3.40.50.2000:FF:000019">
    <property type="entry name" value="Glycosyltransferase"/>
    <property type="match status" value="1"/>
</dbReference>
<keyword evidence="2 3" id="KW-0808">Transferase</keyword>
<dbReference type="PANTHER" id="PTHR11926:SF1560">
    <property type="entry name" value="UDP-GLYCOSYLTRANSFERASE 74E1-RELATED"/>
    <property type="match status" value="1"/>
</dbReference>
<evidence type="ECO:0000313" key="5">
    <source>
        <dbReference type="EMBL" id="KAH7547625.1"/>
    </source>
</evidence>
<evidence type="ECO:0000256" key="4">
    <source>
        <dbReference type="RuleBase" id="RU362057"/>
    </source>
</evidence>
<organism evidence="5 6">
    <name type="scientific">Ziziphus jujuba var. spinosa</name>
    <dbReference type="NCBI Taxonomy" id="714518"/>
    <lineage>
        <taxon>Eukaryota</taxon>
        <taxon>Viridiplantae</taxon>
        <taxon>Streptophyta</taxon>
        <taxon>Embryophyta</taxon>
        <taxon>Tracheophyta</taxon>
        <taxon>Spermatophyta</taxon>
        <taxon>Magnoliopsida</taxon>
        <taxon>eudicotyledons</taxon>
        <taxon>Gunneridae</taxon>
        <taxon>Pentapetalae</taxon>
        <taxon>rosids</taxon>
        <taxon>fabids</taxon>
        <taxon>Rosales</taxon>
        <taxon>Rhamnaceae</taxon>
        <taxon>Paliureae</taxon>
        <taxon>Ziziphus</taxon>
    </lineage>
</organism>
<evidence type="ECO:0000256" key="1">
    <source>
        <dbReference type="ARBA" id="ARBA00009995"/>
    </source>
</evidence>
<accession>A0A978W6P1</accession>
<sequence length="483" mass="54762">MVGMEKQEKIRGQVLVIPIPVQGHMNPMIQFSKRLVTRCKGLKVTLVAAFIDPEIVLNMMQPPHDHHEEEEAEAGVAPSKSNYITLHTIPFEPSEDGTDPTTSVGTYFTHFQKVVSLRLAQLLQRQQFTCVIYDSLMPWALDVAKQQGLFAACFFTQSNAVNAIYYNVHEGLLKVPLVDPLVPLVGLPPLEVTDLPSFVYDSLSYPSSLGHAVAQFSNFRRADCIFVNTFDSLEEEVAKWMASQEEWPVIRNIGPTIPSVYLDKRLKDDKDYGVCFFKAEVETCRKWLDTKEKDSVVYVSLGSLAALREEQMQELAWGLKRSNRHFLWVVREEEFKKLPPDFLKETADKGLIVKWCRQLEVLGHRGVGCFLTHCGWNSTLEALSLGVPMVAIPQWTDQTTNAKFVMDVWRVGIRVEVDSNGFFTRQEVEKCIRDVMEGDRGLEIKTNSSKWMKLAIQAVDEGGTSDNNIQQFVQQLASTIRNI</sequence>
<comment type="similarity">
    <text evidence="1 3">Belongs to the UDP-glycosyltransferase family.</text>
</comment>
<dbReference type="Pfam" id="PF00201">
    <property type="entry name" value="UDPGT"/>
    <property type="match status" value="1"/>
</dbReference>
<dbReference type="Gene3D" id="3.40.50.2000">
    <property type="entry name" value="Glycogen Phosphorylase B"/>
    <property type="match status" value="2"/>
</dbReference>
<dbReference type="GO" id="GO:0080044">
    <property type="term" value="F:quercetin 7-O-glucosyltransferase activity"/>
    <property type="evidence" value="ECO:0007669"/>
    <property type="project" value="TreeGrafter"/>
</dbReference>
<keyword evidence="3" id="KW-0328">Glycosyltransferase</keyword>
<dbReference type="PANTHER" id="PTHR11926">
    <property type="entry name" value="GLUCOSYL/GLUCURONOSYL TRANSFERASES"/>
    <property type="match status" value="1"/>
</dbReference>
<dbReference type="InterPro" id="IPR035595">
    <property type="entry name" value="UDP_glycos_trans_CS"/>
</dbReference>
<evidence type="ECO:0000313" key="6">
    <source>
        <dbReference type="Proteomes" id="UP000813462"/>
    </source>
</evidence>
<dbReference type="AlphaFoldDB" id="A0A978W6P1"/>
<dbReference type="GO" id="GO:0080043">
    <property type="term" value="F:quercetin 3-O-glucosyltransferase activity"/>
    <property type="evidence" value="ECO:0007669"/>
    <property type="project" value="TreeGrafter"/>
</dbReference>
<gene>
    <name evidence="5" type="ORF">FEM48_Zijuj01G0329700</name>
</gene>
<protein>
    <recommendedName>
        <fullName evidence="4">Glycosyltransferase</fullName>
        <ecNumber evidence="4">2.4.1.-</ecNumber>
    </recommendedName>
</protein>
<dbReference type="EC" id="2.4.1.-" evidence="4"/>
<evidence type="ECO:0000256" key="2">
    <source>
        <dbReference type="ARBA" id="ARBA00022679"/>
    </source>
</evidence>
<dbReference type="Proteomes" id="UP000813462">
    <property type="component" value="Unassembled WGS sequence"/>
</dbReference>
<dbReference type="EMBL" id="JAEACU010000001">
    <property type="protein sequence ID" value="KAH7547625.1"/>
    <property type="molecule type" value="Genomic_DNA"/>
</dbReference>